<feature type="transmembrane region" description="Helical" evidence="6">
    <location>
        <begin position="233"/>
        <end position="257"/>
    </location>
</feature>
<sequence>MNVQKNSINLAMQGAVVLTIAGLITKILSAAYRVPYQNIVGDIGFYIYQQVYPFYGMSVILATSGFPVLISKVMTDYGYGKSVQIRSKIMTITFLYLTVFGLILSIFLYISSDEIAAIMGDSHLTALIKVTSISFIIVPFVSLFRGYFQSEQNMHPTAVSQVIEQGIRVSCILISSYLMIRAGYNLYEAGFGALVGSIVGSLAAFMMLLIFWRKEQQELMRWNISAPIHTLKILASLIKYSLTIGLSSLLLIFIQLIDALNLYSLLIGEGMGEVLAKETKGVYDRGQPLIQLGTVVATSLALSLVPLIGSAKAQNNFKLIQDKLNLSLKICIVIGAGASAGLIAIMKPTNVMLFTNASGSFVLMILSASILFTSLCLTMFAILQGLGYTFLPALSVLVGVGVKYLMNIWLVPKYGVVGAAISTVFSYSLIALITILFMIVKGYTFKQGKSLFKISLATILMISILIMFIMVTGLFIDLDTRLYASVVSFSGILVGGGFYGWAILKLNVFSRDELQYIPIVKKLVK</sequence>
<dbReference type="InterPro" id="IPR024923">
    <property type="entry name" value="PG_synth_SpoVB"/>
</dbReference>
<dbReference type="PANTHER" id="PTHR30250:SF29">
    <property type="entry name" value="POLYSACCHARIDE BIOSYNTHESIS PROTEIN C-TERMINAL DOMAIN-CONTAINING PROTEIN"/>
    <property type="match status" value="1"/>
</dbReference>
<comment type="caution">
    <text evidence="7">The sequence shown here is derived from an EMBL/GenBank/DDBJ whole genome shotgun (WGS) entry which is preliminary data.</text>
</comment>
<dbReference type="GO" id="GO:0005886">
    <property type="term" value="C:plasma membrane"/>
    <property type="evidence" value="ECO:0007669"/>
    <property type="project" value="UniProtKB-SubCell"/>
</dbReference>
<dbReference type="Proteomes" id="UP000078534">
    <property type="component" value="Unassembled WGS sequence"/>
</dbReference>
<feature type="transmembrane region" description="Helical" evidence="6">
    <location>
        <begin position="482"/>
        <end position="504"/>
    </location>
</feature>
<reference evidence="8" key="1">
    <citation type="submission" date="2016-04" db="EMBL/GenBank/DDBJ databases">
        <authorList>
            <person name="Lyu Z."/>
            <person name="Lyu W."/>
        </authorList>
    </citation>
    <scope>NUCLEOTIDE SEQUENCE [LARGE SCALE GENOMIC DNA]</scope>
    <source>
        <strain evidence="8">C44</strain>
    </source>
</reference>
<keyword evidence="3 6" id="KW-0812">Transmembrane</keyword>
<dbReference type="EMBL" id="LWSG01000019">
    <property type="protein sequence ID" value="OAS85718.1"/>
    <property type="molecule type" value="Genomic_DNA"/>
</dbReference>
<dbReference type="AlphaFoldDB" id="A0A179SWS5"/>
<keyword evidence="2" id="KW-1003">Cell membrane</keyword>
<gene>
    <name evidence="7" type="ORF">A6K24_23745</name>
</gene>
<dbReference type="InterPro" id="IPR002797">
    <property type="entry name" value="Polysacc_synth"/>
</dbReference>
<comment type="subcellular location">
    <subcellularLocation>
        <location evidence="1">Cell membrane</location>
        <topology evidence="1">Multi-pass membrane protein</topology>
    </subcellularLocation>
</comment>
<feature type="transmembrane region" description="Helical" evidence="6">
    <location>
        <begin position="361"/>
        <end position="383"/>
    </location>
</feature>
<dbReference type="PANTHER" id="PTHR30250">
    <property type="entry name" value="PST FAMILY PREDICTED COLANIC ACID TRANSPORTER"/>
    <property type="match status" value="1"/>
</dbReference>
<protein>
    <submittedName>
        <fullName evidence="7">Uncharacterized protein</fullName>
    </submittedName>
</protein>
<keyword evidence="4 6" id="KW-1133">Transmembrane helix</keyword>
<evidence type="ECO:0000256" key="3">
    <source>
        <dbReference type="ARBA" id="ARBA00022692"/>
    </source>
</evidence>
<organism evidence="7 8">
    <name type="scientific">Metabacillus litoralis</name>
    <dbReference type="NCBI Taxonomy" id="152268"/>
    <lineage>
        <taxon>Bacteria</taxon>
        <taxon>Bacillati</taxon>
        <taxon>Bacillota</taxon>
        <taxon>Bacilli</taxon>
        <taxon>Bacillales</taxon>
        <taxon>Bacillaceae</taxon>
        <taxon>Metabacillus</taxon>
    </lineage>
</organism>
<feature type="transmembrane region" description="Helical" evidence="6">
    <location>
        <begin position="330"/>
        <end position="349"/>
    </location>
</feature>
<evidence type="ECO:0000313" key="7">
    <source>
        <dbReference type="EMBL" id="OAS85718.1"/>
    </source>
</evidence>
<name>A0A179SWS5_9BACI</name>
<feature type="transmembrane region" description="Helical" evidence="6">
    <location>
        <begin position="451"/>
        <end position="476"/>
    </location>
</feature>
<evidence type="ECO:0000256" key="4">
    <source>
        <dbReference type="ARBA" id="ARBA00022989"/>
    </source>
</evidence>
<feature type="transmembrane region" description="Helical" evidence="6">
    <location>
        <begin position="190"/>
        <end position="212"/>
    </location>
</feature>
<evidence type="ECO:0000256" key="1">
    <source>
        <dbReference type="ARBA" id="ARBA00004651"/>
    </source>
</evidence>
<evidence type="ECO:0000313" key="8">
    <source>
        <dbReference type="Proteomes" id="UP000078534"/>
    </source>
</evidence>
<feature type="transmembrane region" description="Helical" evidence="6">
    <location>
        <begin position="416"/>
        <end position="439"/>
    </location>
</feature>
<accession>A0A179SWS5</accession>
<dbReference type="RefSeq" id="WP_185653864.1">
    <property type="nucleotide sequence ID" value="NZ_LWSG01000019.1"/>
</dbReference>
<keyword evidence="8" id="KW-1185">Reference proteome</keyword>
<feature type="transmembrane region" description="Helical" evidence="6">
    <location>
        <begin position="123"/>
        <end position="144"/>
    </location>
</feature>
<feature type="transmembrane region" description="Helical" evidence="6">
    <location>
        <begin position="289"/>
        <end position="309"/>
    </location>
</feature>
<dbReference type="PIRSF" id="PIRSF038958">
    <property type="entry name" value="PG_synth_SpoVB"/>
    <property type="match status" value="1"/>
</dbReference>
<dbReference type="CDD" id="cd13124">
    <property type="entry name" value="MATE_SpoVB_like"/>
    <property type="match status" value="1"/>
</dbReference>
<dbReference type="STRING" id="152268.A6K24_23745"/>
<keyword evidence="5 6" id="KW-0472">Membrane</keyword>
<feature type="transmembrane region" description="Helical" evidence="6">
    <location>
        <begin position="12"/>
        <end position="32"/>
    </location>
</feature>
<evidence type="ECO:0000256" key="5">
    <source>
        <dbReference type="ARBA" id="ARBA00023136"/>
    </source>
</evidence>
<feature type="transmembrane region" description="Helical" evidence="6">
    <location>
        <begin position="390"/>
        <end position="410"/>
    </location>
</feature>
<proteinExistence type="predicted"/>
<dbReference type="Pfam" id="PF01943">
    <property type="entry name" value="Polysacc_synt"/>
    <property type="match status" value="1"/>
</dbReference>
<feature type="transmembrane region" description="Helical" evidence="6">
    <location>
        <begin position="52"/>
        <end position="70"/>
    </location>
</feature>
<evidence type="ECO:0000256" key="2">
    <source>
        <dbReference type="ARBA" id="ARBA00022475"/>
    </source>
</evidence>
<dbReference type="InterPro" id="IPR050833">
    <property type="entry name" value="Poly_Biosynth_Transport"/>
</dbReference>
<feature type="transmembrane region" description="Helical" evidence="6">
    <location>
        <begin position="91"/>
        <end position="111"/>
    </location>
</feature>
<evidence type="ECO:0000256" key="6">
    <source>
        <dbReference type="SAM" id="Phobius"/>
    </source>
</evidence>